<accession>A0A9P7QY67</accession>
<keyword evidence="2" id="KW-1185">Reference proteome</keyword>
<evidence type="ECO:0000313" key="2">
    <source>
        <dbReference type="Proteomes" id="UP000699042"/>
    </source>
</evidence>
<reference evidence="1" key="1">
    <citation type="submission" date="2021-05" db="EMBL/GenBank/DDBJ databases">
        <title>Comparative genomics of three Colletotrichum scovillei strains and genetic complementation revealed genes involved fungal growth and virulence on chili pepper.</title>
        <authorList>
            <person name="Hsieh D.-K."/>
            <person name="Chuang S.-C."/>
            <person name="Chen C.-Y."/>
            <person name="Chao Y.-T."/>
            <person name="Lu M.-Y.J."/>
            <person name="Lee M.-H."/>
            <person name="Shih M.-C."/>
        </authorList>
    </citation>
    <scope>NUCLEOTIDE SEQUENCE</scope>
    <source>
        <strain evidence="1">Coll-153</strain>
    </source>
</reference>
<sequence>MFLRGIARKFDVLLVKCGDDGRLSPCTSRMSRS</sequence>
<dbReference type="EMBL" id="JAESDN010000009">
    <property type="protein sequence ID" value="KAG7045353.1"/>
    <property type="molecule type" value="Genomic_DNA"/>
</dbReference>
<proteinExistence type="predicted"/>
<comment type="caution">
    <text evidence="1">The sequence shown here is derived from an EMBL/GenBank/DDBJ whole genome shotgun (WGS) entry which is preliminary data.</text>
</comment>
<organism evidence="1 2">
    <name type="scientific">Colletotrichum scovillei</name>
    <dbReference type="NCBI Taxonomy" id="1209932"/>
    <lineage>
        <taxon>Eukaryota</taxon>
        <taxon>Fungi</taxon>
        <taxon>Dikarya</taxon>
        <taxon>Ascomycota</taxon>
        <taxon>Pezizomycotina</taxon>
        <taxon>Sordariomycetes</taxon>
        <taxon>Hypocreomycetidae</taxon>
        <taxon>Glomerellales</taxon>
        <taxon>Glomerellaceae</taxon>
        <taxon>Colletotrichum</taxon>
        <taxon>Colletotrichum acutatum species complex</taxon>
    </lineage>
</organism>
<evidence type="ECO:0000313" key="1">
    <source>
        <dbReference type="EMBL" id="KAG7045353.1"/>
    </source>
</evidence>
<gene>
    <name evidence="1" type="ORF">JMJ77_009436</name>
</gene>
<name>A0A9P7QY67_9PEZI</name>
<protein>
    <submittedName>
        <fullName evidence="1">Uncharacterized protein</fullName>
    </submittedName>
</protein>
<dbReference type="AlphaFoldDB" id="A0A9P7QY67"/>
<dbReference type="Proteomes" id="UP000699042">
    <property type="component" value="Unassembled WGS sequence"/>
</dbReference>